<dbReference type="GO" id="GO:0004659">
    <property type="term" value="F:prenyltransferase activity"/>
    <property type="evidence" value="ECO:0007669"/>
    <property type="project" value="InterPro"/>
</dbReference>
<dbReference type="PANTHER" id="PTHR12001:SF85">
    <property type="entry name" value="SHORT CHAIN ISOPRENYL DIPHOSPHATE SYNTHASE"/>
    <property type="match status" value="1"/>
</dbReference>
<dbReference type="Proteomes" id="UP001058687">
    <property type="component" value="Chromosome 1"/>
</dbReference>
<keyword evidence="3 6" id="KW-0808">Transferase</keyword>
<evidence type="ECO:0000256" key="1">
    <source>
        <dbReference type="ARBA" id="ARBA00001946"/>
    </source>
</evidence>
<dbReference type="GO" id="GO:0008299">
    <property type="term" value="P:isoprenoid biosynthetic process"/>
    <property type="evidence" value="ECO:0007669"/>
    <property type="project" value="InterPro"/>
</dbReference>
<evidence type="ECO:0000313" key="8">
    <source>
        <dbReference type="Proteomes" id="UP001058687"/>
    </source>
</evidence>
<dbReference type="Pfam" id="PF00348">
    <property type="entry name" value="polyprenyl_synt"/>
    <property type="match status" value="1"/>
</dbReference>
<evidence type="ECO:0000256" key="5">
    <source>
        <dbReference type="ARBA" id="ARBA00022842"/>
    </source>
</evidence>
<accession>A0AAE9SKP9</accession>
<evidence type="ECO:0000256" key="3">
    <source>
        <dbReference type="ARBA" id="ARBA00022679"/>
    </source>
</evidence>
<dbReference type="EMBL" id="CP050467">
    <property type="protein sequence ID" value="UTZ25402.1"/>
    <property type="molecule type" value="Genomic_DNA"/>
</dbReference>
<protein>
    <submittedName>
        <fullName evidence="7">Polyprenyl synthetase</fullName>
    </submittedName>
</protein>
<dbReference type="Gene3D" id="1.10.600.10">
    <property type="entry name" value="Farnesyl Diphosphate Synthase"/>
    <property type="match status" value="1"/>
</dbReference>
<dbReference type="InterPro" id="IPR033749">
    <property type="entry name" value="Polyprenyl_synt_CS"/>
</dbReference>
<comment type="cofactor">
    <cofactor evidence="1">
        <name>Mg(2+)</name>
        <dbReference type="ChEBI" id="CHEBI:18420"/>
    </cofactor>
</comment>
<gene>
    <name evidence="7" type="ORF">HB761_00785</name>
</gene>
<evidence type="ECO:0000313" key="7">
    <source>
        <dbReference type="EMBL" id="UTZ25402.1"/>
    </source>
</evidence>
<dbReference type="PANTHER" id="PTHR12001">
    <property type="entry name" value="GERANYLGERANYL PYROPHOSPHATE SYNTHASE"/>
    <property type="match status" value="1"/>
</dbReference>
<evidence type="ECO:0000256" key="6">
    <source>
        <dbReference type="RuleBase" id="RU004466"/>
    </source>
</evidence>
<evidence type="ECO:0000256" key="4">
    <source>
        <dbReference type="ARBA" id="ARBA00022723"/>
    </source>
</evidence>
<dbReference type="RefSeq" id="WP_255936700.1">
    <property type="nucleotide sequence ID" value="NZ_CP050467.1"/>
</dbReference>
<dbReference type="AlphaFoldDB" id="A0AAE9SKP9"/>
<name>A0AAE9SKP9_9VIBR</name>
<dbReference type="SFLD" id="SFLDS00005">
    <property type="entry name" value="Isoprenoid_Synthase_Type_I"/>
    <property type="match status" value="1"/>
</dbReference>
<evidence type="ECO:0000256" key="2">
    <source>
        <dbReference type="ARBA" id="ARBA00006706"/>
    </source>
</evidence>
<reference evidence="7" key="1">
    <citation type="submission" date="2020-03" db="EMBL/GenBank/DDBJ databases">
        <title>Five strains of Vibrio campbellii isolated from Mariana Trench.</title>
        <authorList>
            <person name="Liang J."/>
            <person name="Zhang X.-H."/>
        </authorList>
    </citation>
    <scope>NUCLEOTIDE SEQUENCE</scope>
    <source>
        <strain evidence="7">LJC014</strain>
    </source>
</reference>
<keyword evidence="4" id="KW-0479">Metal-binding</keyword>
<dbReference type="PROSITE" id="PS00723">
    <property type="entry name" value="POLYPRENYL_SYNTHASE_1"/>
    <property type="match status" value="1"/>
</dbReference>
<comment type="similarity">
    <text evidence="2 6">Belongs to the FPP/GGPP synthase family.</text>
</comment>
<dbReference type="InterPro" id="IPR000092">
    <property type="entry name" value="Polyprenyl_synt"/>
</dbReference>
<keyword evidence="5" id="KW-0460">Magnesium</keyword>
<dbReference type="GO" id="GO:0046872">
    <property type="term" value="F:metal ion binding"/>
    <property type="evidence" value="ECO:0007669"/>
    <property type="project" value="UniProtKB-KW"/>
</dbReference>
<sequence>MNSSSRSKASQKRITYQDCEEFLLSVVSGNQPAHYHLMTGGSRIRMRVCLDTSLCLGVNDEDAMRLASAVELLHNASLIHDDIQDGDSLRRGLSAVWVKFGTNVAICTGDYLIARAFGILASISSPNVLPQLLEATQNAVSVTIEGQNADLTAREHISPENYESIAEKKAGPLLALSLELPLISSGRLNEIPTARHAASSLAIAYQILDDIKDSVEDATRGRPNLLNLNLLDRKPEDAIKLTQDRAVYLIKSCERDLLLMPTVHSESLQGVIRKLLFLAQGKQCGGS</sequence>
<dbReference type="InterPro" id="IPR008949">
    <property type="entry name" value="Isoprenoid_synthase_dom_sf"/>
</dbReference>
<organism evidence="7 8">
    <name type="scientific">Vibrio campbellii</name>
    <dbReference type="NCBI Taxonomy" id="680"/>
    <lineage>
        <taxon>Bacteria</taxon>
        <taxon>Pseudomonadati</taxon>
        <taxon>Pseudomonadota</taxon>
        <taxon>Gammaproteobacteria</taxon>
        <taxon>Vibrionales</taxon>
        <taxon>Vibrionaceae</taxon>
        <taxon>Vibrio</taxon>
    </lineage>
</organism>
<dbReference type="SUPFAM" id="SSF48576">
    <property type="entry name" value="Terpenoid synthases"/>
    <property type="match status" value="1"/>
</dbReference>
<proteinExistence type="inferred from homology"/>